<dbReference type="EMBL" id="CM042883">
    <property type="protein sequence ID" value="KAI4374791.1"/>
    <property type="molecule type" value="Genomic_DNA"/>
</dbReference>
<keyword evidence="2" id="KW-1185">Reference proteome</keyword>
<organism evidence="1 2">
    <name type="scientific">Melastoma candidum</name>
    <dbReference type="NCBI Taxonomy" id="119954"/>
    <lineage>
        <taxon>Eukaryota</taxon>
        <taxon>Viridiplantae</taxon>
        <taxon>Streptophyta</taxon>
        <taxon>Embryophyta</taxon>
        <taxon>Tracheophyta</taxon>
        <taxon>Spermatophyta</taxon>
        <taxon>Magnoliopsida</taxon>
        <taxon>eudicotyledons</taxon>
        <taxon>Gunneridae</taxon>
        <taxon>Pentapetalae</taxon>
        <taxon>rosids</taxon>
        <taxon>malvids</taxon>
        <taxon>Myrtales</taxon>
        <taxon>Melastomataceae</taxon>
        <taxon>Melastomatoideae</taxon>
        <taxon>Melastomateae</taxon>
        <taxon>Melastoma</taxon>
    </lineage>
</organism>
<name>A0ACB9R6S0_9MYRT</name>
<evidence type="ECO:0000313" key="2">
    <source>
        <dbReference type="Proteomes" id="UP001057402"/>
    </source>
</evidence>
<proteinExistence type="predicted"/>
<accession>A0ACB9R6S0</accession>
<reference evidence="2" key="1">
    <citation type="journal article" date="2023" name="Front. Plant Sci.">
        <title>Chromosomal-level genome assembly of Melastoma candidum provides insights into trichome evolution.</title>
        <authorList>
            <person name="Zhong Y."/>
            <person name="Wu W."/>
            <person name="Sun C."/>
            <person name="Zou P."/>
            <person name="Liu Y."/>
            <person name="Dai S."/>
            <person name="Zhou R."/>
        </authorList>
    </citation>
    <scope>NUCLEOTIDE SEQUENCE [LARGE SCALE GENOMIC DNA]</scope>
</reference>
<dbReference type="Proteomes" id="UP001057402">
    <property type="component" value="Chromosome 4"/>
</dbReference>
<sequence length="350" mass="39056">MVMAAFYRVVLAQLLLRFPLTTDARVVALIVFGDSSVDTGNNNQLQTVAKSNFPPYGRDFYGGKPTGRFCNGRITSDFISQAFGLRPFVPAYLDPAYSIKDFVTGVCFASSGTGYDNATAGFLSVLSLPKQLGNFRKYRGELWKHMGEEPARVILTEALYIVSLGTNDFLWTYYGLGGRSSVYSIEEYQTFLIGIAEGFVTELYRMGARKITLGGIPPMGCLPLERTHGILFGGGCIEHYNNVAREFNDKLQGLILKLNQRLTGIRLVISNPYDILLQMIRNPRSFGFKDAASACCGTGLIEMGYLCDRESPFTCSDANRYVFWDSFHPTERGYAIISDYIVKTYLSQFF</sequence>
<evidence type="ECO:0000313" key="1">
    <source>
        <dbReference type="EMBL" id="KAI4374791.1"/>
    </source>
</evidence>
<comment type="caution">
    <text evidence="1">The sequence shown here is derived from an EMBL/GenBank/DDBJ whole genome shotgun (WGS) entry which is preliminary data.</text>
</comment>
<protein>
    <submittedName>
        <fullName evidence="1">Uncharacterized protein</fullName>
    </submittedName>
</protein>
<gene>
    <name evidence="1" type="ORF">MLD38_012744</name>
</gene>